<dbReference type="EMBL" id="LODL01000035">
    <property type="protein sequence ID" value="KXB29752.1"/>
    <property type="molecule type" value="Genomic_DNA"/>
</dbReference>
<keyword evidence="4" id="KW-1185">Reference proteome</keyword>
<feature type="signal peptide" evidence="1">
    <location>
        <begin position="1"/>
        <end position="22"/>
    </location>
</feature>
<dbReference type="STRING" id="281362.AT959_17665"/>
<gene>
    <name evidence="3" type="ORF">AT959_17665</name>
</gene>
<name>A0A133XFM1_9RHOO</name>
<dbReference type="PROSITE" id="PS50983">
    <property type="entry name" value="FE_B12_PBP"/>
    <property type="match status" value="1"/>
</dbReference>
<dbReference type="Gene3D" id="3.40.50.1980">
    <property type="entry name" value="Nitrogenase molybdenum iron protein domain"/>
    <property type="match status" value="1"/>
</dbReference>
<protein>
    <recommendedName>
        <fullName evidence="2">Fe/B12 periplasmic-binding domain-containing protein</fullName>
    </recommendedName>
</protein>
<dbReference type="AlphaFoldDB" id="A0A133XFM1"/>
<dbReference type="SUPFAM" id="SSF53807">
    <property type="entry name" value="Helical backbone' metal receptor"/>
    <property type="match status" value="1"/>
</dbReference>
<dbReference type="PANTHER" id="PTHR30535">
    <property type="entry name" value="VITAMIN B12-BINDING PROTEIN"/>
    <property type="match status" value="1"/>
</dbReference>
<accession>A0A133XFM1</accession>
<reference evidence="3 4" key="1">
    <citation type="submission" date="2015-12" db="EMBL/GenBank/DDBJ databases">
        <title>Nitrous oxide reduction kinetics distinguish bacteria harboring typical versus atypical NosZ.</title>
        <authorList>
            <person name="Yoon S."/>
            <person name="Nissen S."/>
            <person name="Park D."/>
            <person name="Sanford R.A."/>
            <person name="Loeffler F.E."/>
        </authorList>
    </citation>
    <scope>NUCLEOTIDE SEQUENCE [LARGE SCALE GENOMIC DNA]</scope>
    <source>
        <strain evidence="3 4">ATCC BAA-841</strain>
    </source>
</reference>
<evidence type="ECO:0000313" key="3">
    <source>
        <dbReference type="EMBL" id="KXB29752.1"/>
    </source>
</evidence>
<evidence type="ECO:0000313" key="4">
    <source>
        <dbReference type="Proteomes" id="UP000070186"/>
    </source>
</evidence>
<dbReference type="Proteomes" id="UP000070186">
    <property type="component" value="Unassembled WGS sequence"/>
</dbReference>
<keyword evidence="1" id="KW-0732">Signal</keyword>
<evidence type="ECO:0000256" key="1">
    <source>
        <dbReference type="SAM" id="SignalP"/>
    </source>
</evidence>
<comment type="caution">
    <text evidence="3">The sequence shown here is derived from an EMBL/GenBank/DDBJ whole genome shotgun (WGS) entry which is preliminary data.</text>
</comment>
<proteinExistence type="predicted"/>
<dbReference type="PANTHER" id="PTHR30535:SF34">
    <property type="entry name" value="MOLYBDATE-BINDING PROTEIN MOLA"/>
    <property type="match status" value="1"/>
</dbReference>
<dbReference type="InterPro" id="IPR050902">
    <property type="entry name" value="ABC_Transporter_SBP"/>
</dbReference>
<evidence type="ECO:0000259" key="2">
    <source>
        <dbReference type="PROSITE" id="PS50983"/>
    </source>
</evidence>
<feature type="chain" id="PRO_5007459605" description="Fe/B12 periplasmic-binding domain-containing protein" evidence="1">
    <location>
        <begin position="23"/>
        <end position="265"/>
    </location>
</feature>
<feature type="domain" description="Fe/B12 periplasmic-binding" evidence="2">
    <location>
        <begin position="26"/>
        <end position="265"/>
    </location>
</feature>
<sequence length="265" mass="28148">MRPLFRFLCCFLLGLSALNAQAACPRIVSQSPYLSIALDWLGRGECIVGVSRYDKKDLPRTGGVSDPDAAAIAALRPDLIVTSTLTSEQTLQQVTPAGTRTLRVGGSRSLAETEQMLVALAEASGAPNGAARAAEFSREAHRRLSEFPGRKRRVLLLSACAAKPYSYGHNTLLGDLAEQAGLTLADPAEGIHHLREGQAIDGIPALVAATRPDLVINFMSTAASQCDASLGSLPVPLVMLSGDNFFYPGPRLLEGLDELKEALKP</sequence>
<dbReference type="RefSeq" id="WP_066885989.1">
    <property type="nucleotide sequence ID" value="NZ_LODL01000035.1"/>
</dbReference>
<organism evidence="3 4">
    <name type="scientific">Dechloromonas denitrificans</name>
    <dbReference type="NCBI Taxonomy" id="281362"/>
    <lineage>
        <taxon>Bacteria</taxon>
        <taxon>Pseudomonadati</taxon>
        <taxon>Pseudomonadota</taxon>
        <taxon>Betaproteobacteria</taxon>
        <taxon>Rhodocyclales</taxon>
        <taxon>Azonexaceae</taxon>
        <taxon>Dechloromonas</taxon>
    </lineage>
</organism>
<dbReference type="InterPro" id="IPR002491">
    <property type="entry name" value="ABC_transptr_periplasmic_BD"/>
</dbReference>